<dbReference type="PROSITE" id="PS51257">
    <property type="entry name" value="PROKAR_LIPOPROTEIN"/>
    <property type="match status" value="1"/>
</dbReference>
<proteinExistence type="predicted"/>
<dbReference type="SUPFAM" id="SSF103647">
    <property type="entry name" value="TSP type-3 repeat"/>
    <property type="match status" value="1"/>
</dbReference>
<reference evidence="3" key="1">
    <citation type="journal article" date="2019" name="Int. J. Syst. Evol. Microbiol.">
        <title>The Global Catalogue of Microorganisms (GCM) 10K type strain sequencing project: providing services to taxonomists for standard genome sequencing and annotation.</title>
        <authorList>
            <consortium name="The Broad Institute Genomics Platform"/>
            <consortium name="The Broad Institute Genome Sequencing Center for Infectious Disease"/>
            <person name="Wu L."/>
            <person name="Ma J."/>
        </authorList>
    </citation>
    <scope>NUCLEOTIDE SEQUENCE [LARGE SCALE GENOMIC DNA]</scope>
    <source>
        <strain evidence="3">CECT 7649</strain>
    </source>
</reference>
<dbReference type="Proteomes" id="UP001597051">
    <property type="component" value="Unassembled WGS sequence"/>
</dbReference>
<name>A0ABW3J1A7_9FLAO</name>
<keyword evidence="3" id="KW-1185">Reference proteome</keyword>
<dbReference type="InterPro" id="IPR028974">
    <property type="entry name" value="TSP_type-3_rpt"/>
</dbReference>
<dbReference type="RefSeq" id="WP_379759614.1">
    <property type="nucleotide sequence ID" value="NZ_JBHSYB010000068.1"/>
</dbReference>
<gene>
    <name evidence="2" type="ORF">ACFQ0S_06970</name>
</gene>
<dbReference type="GO" id="GO:0003755">
    <property type="term" value="F:peptidyl-prolyl cis-trans isomerase activity"/>
    <property type="evidence" value="ECO:0007669"/>
    <property type="project" value="UniProtKB-EC"/>
</dbReference>
<organism evidence="2 3">
    <name type="scientific">Flavobacterium myungsuense</name>
    <dbReference type="NCBI Taxonomy" id="651823"/>
    <lineage>
        <taxon>Bacteria</taxon>
        <taxon>Pseudomonadati</taxon>
        <taxon>Bacteroidota</taxon>
        <taxon>Flavobacteriia</taxon>
        <taxon>Flavobacteriales</taxon>
        <taxon>Flavobacteriaceae</taxon>
        <taxon>Flavobacterium</taxon>
    </lineage>
</organism>
<sequence>MNKFKFYFVVISFAALLFSCNNNDDTPEPVPVRAFNVQYYTDITTIEAYLNSYYIVNDVNNPDFADEDITFAKIPDGGGQKSIFKFLNSNSYPKLLTKDVLLHDITYKIYYLKLRADNELGKKPIRVDEVLAAYSGFYLSSKTEEAGTIIEGTPFETVVFPQSMLGLDRTIRGWGEIFPRFTTGIYDATLSPDPASFTNFGAGVMFLPSGLAYFNSPPLGSRIPSYAPLVFTFKLYDVKHADQDQDGVLSKDENVVDENGNFTNQDTDKDGRSDYLDIDDDGDGVLTKNEIKINGVIPTSYDLILDCSGLTTGTKKHLDKSCF</sequence>
<feature type="signal peptide" evidence="1">
    <location>
        <begin position="1"/>
        <end position="24"/>
    </location>
</feature>
<dbReference type="EC" id="5.2.1.8" evidence="2"/>
<feature type="chain" id="PRO_5046911956" evidence="1">
    <location>
        <begin position="25"/>
        <end position="323"/>
    </location>
</feature>
<evidence type="ECO:0000256" key="1">
    <source>
        <dbReference type="SAM" id="SignalP"/>
    </source>
</evidence>
<evidence type="ECO:0000313" key="3">
    <source>
        <dbReference type="Proteomes" id="UP001597051"/>
    </source>
</evidence>
<protein>
    <submittedName>
        <fullName evidence="2">FKBP-type peptidyl-prolyl cis-trans isomerase</fullName>
        <ecNumber evidence="2">5.2.1.8</ecNumber>
    </submittedName>
</protein>
<dbReference type="Gene3D" id="3.10.50.40">
    <property type="match status" value="1"/>
</dbReference>
<accession>A0ABW3J1A7</accession>
<dbReference type="EMBL" id="JBHTIZ010000016">
    <property type="protein sequence ID" value="MFD0984218.1"/>
    <property type="molecule type" value="Genomic_DNA"/>
</dbReference>
<evidence type="ECO:0000313" key="2">
    <source>
        <dbReference type="EMBL" id="MFD0984218.1"/>
    </source>
</evidence>
<keyword evidence="1" id="KW-0732">Signal</keyword>
<comment type="caution">
    <text evidence="2">The sequence shown here is derived from an EMBL/GenBank/DDBJ whole genome shotgun (WGS) entry which is preliminary data.</text>
</comment>
<dbReference type="Gene3D" id="4.10.1080.10">
    <property type="entry name" value="TSP type-3 repeat"/>
    <property type="match status" value="1"/>
</dbReference>
<keyword evidence="2" id="KW-0413">Isomerase</keyword>
<dbReference type="InterPro" id="IPR046357">
    <property type="entry name" value="PPIase_dom_sf"/>
</dbReference>